<protein>
    <recommendedName>
        <fullName evidence="5">F-box domain-containing protein</fullName>
    </recommendedName>
</protein>
<dbReference type="Gene3D" id="3.80.10.10">
    <property type="entry name" value="Ribonuclease Inhibitor"/>
    <property type="match status" value="1"/>
</dbReference>
<name>A0A8J4B8I7_9CHLO</name>
<evidence type="ECO:0008006" key="5">
    <source>
        <dbReference type="Google" id="ProtNLM"/>
    </source>
</evidence>
<keyword evidence="4" id="KW-1185">Reference proteome</keyword>
<accession>A0A8J4B8I7</accession>
<gene>
    <name evidence="3" type="ORF">Vafri_11732</name>
</gene>
<feature type="compositionally biased region" description="Acidic residues" evidence="2">
    <location>
        <begin position="755"/>
        <end position="771"/>
    </location>
</feature>
<dbReference type="EMBL" id="BNCO01000024">
    <property type="protein sequence ID" value="GIL56362.1"/>
    <property type="molecule type" value="Genomic_DNA"/>
</dbReference>
<evidence type="ECO:0000256" key="1">
    <source>
        <dbReference type="ARBA" id="ARBA00004430"/>
    </source>
</evidence>
<feature type="compositionally biased region" description="Low complexity" evidence="2">
    <location>
        <begin position="730"/>
        <end position="749"/>
    </location>
</feature>
<sequence length="857" mass="92592">MVSFNQLPNDEYTQVWHWLTPTSRRMLRLTCRWAHRMSCAICSSLEGVAETDICSVAGQPNSDGNEARFSNIKQLSISLTDSYTCQQREAASATNVSANPTWPVLLSNLHFLRRLFLTKCKNLKVDQIQALSSACPALVALHVQRGAIGLSEGDASDPGTTPRDSAKTIPDSSGRGGDGLRFRPHTTAHWALSGLTFAPLACCAMLRELELYDARPLRSVHSAKPTGLPPGAMASLGYLTQLKSLTLSGAAVDVDLCYCMSRLTGLTRLDLELLPASWGAGGLCKQKLKTPSLARFMMLRVLRISLLSVDGSVEVLRSGKANILRELYDMLLSAKHSSIEVLDLNLPIQPPLAQASGSSAAAFMVAAIAASSSSSASDSAFASATSVAREKRASRLAPIKLVSSPELLAGLLEAGMSLQRLEVLQLRSWIRSDRCLLDHALGTETAGHLPAETVGQAFREVITSLARHDIGGSQRPPFAQPLLPARSSPSMKLPARLRLRLSITDLSSSPHLMWCQHLSTASRLELSLRMPSWEVRDCGTRFLMGPRPLRGENYPPAGWQEDKVRGPVRDALRAADGSNHARLLRWLPILVPDLYGLYLPYNAVDERAIDLIVVGLPKLRRLALGRVELAEWGRGALKPLGSLRHLAELRIGSIFAGKAPPGLMDLGREVMEGFHSGKKDKSAMDAIHALERDADPTYVPILINSEAILQELEECCAAFGTASPPPPPSSSVCLSPSTPLPSSSPALSSQTTDSEPLDCNDDNDTDNDDENGNTSDKDNIYASEHLQLGDTARARRVVVIVPPKGVSLEQALGVNRRLESAAATAMGGVMWVPCRARLSLLERGLGPLLESDRGVKH</sequence>
<evidence type="ECO:0000256" key="2">
    <source>
        <dbReference type="SAM" id="MobiDB-lite"/>
    </source>
</evidence>
<organism evidence="3 4">
    <name type="scientific">Volvox africanus</name>
    <dbReference type="NCBI Taxonomy" id="51714"/>
    <lineage>
        <taxon>Eukaryota</taxon>
        <taxon>Viridiplantae</taxon>
        <taxon>Chlorophyta</taxon>
        <taxon>core chlorophytes</taxon>
        <taxon>Chlorophyceae</taxon>
        <taxon>CS clade</taxon>
        <taxon>Chlamydomonadales</taxon>
        <taxon>Volvocaceae</taxon>
        <taxon>Volvox</taxon>
    </lineage>
</organism>
<proteinExistence type="predicted"/>
<dbReference type="SUPFAM" id="SSF52047">
    <property type="entry name" value="RNI-like"/>
    <property type="match status" value="1"/>
</dbReference>
<feature type="region of interest" description="Disordered" evidence="2">
    <location>
        <begin position="726"/>
        <end position="780"/>
    </location>
</feature>
<dbReference type="Proteomes" id="UP000747399">
    <property type="component" value="Unassembled WGS sequence"/>
</dbReference>
<comment type="subcellular location">
    <subcellularLocation>
        <location evidence="1">Cytoplasm</location>
        <location evidence="1">Cytoskeleton</location>
        <location evidence="1">Cilium axoneme</location>
    </subcellularLocation>
</comment>
<dbReference type="GO" id="GO:0005930">
    <property type="term" value="C:axoneme"/>
    <property type="evidence" value="ECO:0007669"/>
    <property type="project" value="UniProtKB-SubCell"/>
</dbReference>
<feature type="region of interest" description="Disordered" evidence="2">
    <location>
        <begin position="150"/>
        <end position="180"/>
    </location>
</feature>
<evidence type="ECO:0000313" key="4">
    <source>
        <dbReference type="Proteomes" id="UP000747399"/>
    </source>
</evidence>
<comment type="caution">
    <text evidence="3">The sequence shown here is derived from an EMBL/GenBank/DDBJ whole genome shotgun (WGS) entry which is preliminary data.</text>
</comment>
<dbReference type="AlphaFoldDB" id="A0A8J4B8I7"/>
<dbReference type="InterPro" id="IPR032675">
    <property type="entry name" value="LRR_dom_sf"/>
</dbReference>
<evidence type="ECO:0000313" key="3">
    <source>
        <dbReference type="EMBL" id="GIL56362.1"/>
    </source>
</evidence>
<reference evidence="3" key="1">
    <citation type="journal article" date="2021" name="Proc. Natl. Acad. Sci. U.S.A.">
        <title>Three genomes in the algal genus Volvox reveal the fate of a haploid sex-determining region after a transition to homothallism.</title>
        <authorList>
            <person name="Yamamoto K."/>
            <person name="Hamaji T."/>
            <person name="Kawai-Toyooka H."/>
            <person name="Matsuzaki R."/>
            <person name="Takahashi F."/>
            <person name="Nishimura Y."/>
            <person name="Kawachi M."/>
            <person name="Noguchi H."/>
            <person name="Minakuchi Y."/>
            <person name="Umen J.G."/>
            <person name="Toyoda A."/>
            <person name="Nozaki H."/>
        </authorList>
    </citation>
    <scope>NUCLEOTIDE SEQUENCE</scope>
    <source>
        <strain evidence="3">NIES-3780</strain>
    </source>
</reference>